<reference evidence="2 3" key="1">
    <citation type="submission" date="2016-10" db="EMBL/GenBank/DDBJ databases">
        <authorList>
            <person name="de Groot N.N."/>
        </authorList>
    </citation>
    <scope>NUCLEOTIDE SEQUENCE [LARGE SCALE GENOMIC DNA]</scope>
    <source>
        <strain evidence="2 3">DSM 46701</strain>
    </source>
</reference>
<keyword evidence="3" id="KW-1185">Reference proteome</keyword>
<keyword evidence="1" id="KW-0472">Membrane</keyword>
<evidence type="ECO:0000313" key="2">
    <source>
        <dbReference type="EMBL" id="SEN14458.1"/>
    </source>
</evidence>
<evidence type="ECO:0000256" key="1">
    <source>
        <dbReference type="SAM" id="Phobius"/>
    </source>
</evidence>
<dbReference type="OrthoDB" id="3539735at2"/>
<gene>
    <name evidence="2" type="ORF">SAMN05444955_106132</name>
</gene>
<evidence type="ECO:0000313" key="3">
    <source>
        <dbReference type="Proteomes" id="UP000199695"/>
    </source>
</evidence>
<keyword evidence="1" id="KW-0812">Transmembrane</keyword>
<feature type="transmembrane region" description="Helical" evidence="1">
    <location>
        <begin position="12"/>
        <end position="34"/>
    </location>
</feature>
<protein>
    <submittedName>
        <fullName evidence="2">Uncharacterized protein</fullName>
    </submittedName>
</protein>
<organism evidence="2 3">
    <name type="scientific">Lihuaxuella thermophila</name>
    <dbReference type="NCBI Taxonomy" id="1173111"/>
    <lineage>
        <taxon>Bacteria</taxon>
        <taxon>Bacillati</taxon>
        <taxon>Bacillota</taxon>
        <taxon>Bacilli</taxon>
        <taxon>Bacillales</taxon>
        <taxon>Thermoactinomycetaceae</taxon>
        <taxon>Lihuaxuella</taxon>
    </lineage>
</organism>
<sequence length="182" mass="21412">MTALEAQKQAKKWIYICFLMQFGIILYWEITQYVDLFPFNDVAGLDLRESLRASYANDIPKIGIILVLWLCLRWMTRPWYLFLFASSLIYYIVFLGIQISIWWPRYIVGATPEQLKEYNEKFAHTIKILPTFGNHVAVDLQHNILQLWTLAIIIVMFLALKKLFQAKSRVDGVLLHQQIENA</sequence>
<dbReference type="RefSeq" id="WP_089967261.1">
    <property type="nucleotide sequence ID" value="NZ_FOCQ01000006.1"/>
</dbReference>
<dbReference type="EMBL" id="FOCQ01000006">
    <property type="protein sequence ID" value="SEN14458.1"/>
    <property type="molecule type" value="Genomic_DNA"/>
</dbReference>
<accession>A0A1H8E6P0</accession>
<feature type="transmembrane region" description="Helical" evidence="1">
    <location>
        <begin position="144"/>
        <end position="160"/>
    </location>
</feature>
<dbReference type="AlphaFoldDB" id="A0A1H8E6P0"/>
<keyword evidence="1" id="KW-1133">Transmembrane helix</keyword>
<name>A0A1H8E6P0_9BACL</name>
<feature type="transmembrane region" description="Helical" evidence="1">
    <location>
        <begin position="54"/>
        <end position="72"/>
    </location>
</feature>
<feature type="transmembrane region" description="Helical" evidence="1">
    <location>
        <begin position="79"/>
        <end position="103"/>
    </location>
</feature>
<dbReference type="Proteomes" id="UP000199695">
    <property type="component" value="Unassembled WGS sequence"/>
</dbReference>
<proteinExistence type="predicted"/>